<dbReference type="RefSeq" id="WP_070109720.1">
    <property type="nucleotide sequence ID" value="NZ_LZFO01000008.1"/>
</dbReference>
<name>A0A1E8F050_9CLOT</name>
<comment type="caution">
    <text evidence="1">The sequence shown here is derived from an EMBL/GenBank/DDBJ whole genome shotgun (WGS) entry which is preliminary data.</text>
</comment>
<dbReference type="Gene3D" id="1.10.10.10">
    <property type="entry name" value="Winged helix-like DNA-binding domain superfamily/Winged helix DNA-binding domain"/>
    <property type="match status" value="1"/>
</dbReference>
<dbReference type="OrthoDB" id="1913915at2"/>
<keyword evidence="2" id="KW-1185">Reference proteome</keyword>
<dbReference type="AlphaFoldDB" id="A0A1E8F050"/>
<dbReference type="InterPro" id="IPR036388">
    <property type="entry name" value="WH-like_DNA-bd_sf"/>
</dbReference>
<evidence type="ECO:0000313" key="2">
    <source>
        <dbReference type="Proteomes" id="UP000175744"/>
    </source>
</evidence>
<protein>
    <recommendedName>
        <fullName evidence="3">Ferrous iron transport protein C</fullName>
    </recommendedName>
</protein>
<accession>A0A1E8F050</accession>
<dbReference type="EMBL" id="LZFO01000008">
    <property type="protein sequence ID" value="OFI06781.1"/>
    <property type="molecule type" value="Genomic_DNA"/>
</dbReference>
<dbReference type="STRING" id="1121290.CLAOCE_07640"/>
<evidence type="ECO:0008006" key="3">
    <source>
        <dbReference type="Google" id="ProtNLM"/>
    </source>
</evidence>
<dbReference type="Proteomes" id="UP000175744">
    <property type="component" value="Unassembled WGS sequence"/>
</dbReference>
<gene>
    <name evidence="1" type="ORF">CLOACE_07640</name>
</gene>
<evidence type="ECO:0000313" key="1">
    <source>
        <dbReference type="EMBL" id="OFI06781.1"/>
    </source>
</evidence>
<proteinExistence type="predicted"/>
<organism evidence="1 2">
    <name type="scientific">Clostridium acetireducens DSM 10703</name>
    <dbReference type="NCBI Taxonomy" id="1121290"/>
    <lineage>
        <taxon>Bacteria</taxon>
        <taxon>Bacillati</taxon>
        <taxon>Bacillota</taxon>
        <taxon>Clostridia</taxon>
        <taxon>Eubacteriales</taxon>
        <taxon>Clostridiaceae</taxon>
        <taxon>Clostridium</taxon>
    </lineage>
</organism>
<reference evidence="1 2" key="1">
    <citation type="submission" date="2016-06" db="EMBL/GenBank/DDBJ databases">
        <title>Genome sequence of Clostridium acetireducens DSM 10703.</title>
        <authorList>
            <person name="Poehlein A."/>
            <person name="Fluechter S."/>
            <person name="Duerre P."/>
            <person name="Daniel R."/>
        </authorList>
    </citation>
    <scope>NUCLEOTIDE SEQUENCE [LARGE SCALE GENOMIC DNA]</scope>
    <source>
        <strain evidence="1 2">DSM 10703</strain>
    </source>
</reference>
<sequence>MIIRLLKEFSKSNSYSKYNTSKKLGVSPEIVDAMFNKLISLNYIEKVKNYNCSGNCGLNCSKNGCSCGTSGELVSMWKITSKGKSALKRM</sequence>